<reference evidence="4" key="1">
    <citation type="submission" date="2020-06" db="EMBL/GenBank/DDBJ databases">
        <authorList>
            <person name="Li T."/>
            <person name="Hu X."/>
            <person name="Zhang T."/>
            <person name="Song X."/>
            <person name="Zhang H."/>
            <person name="Dai N."/>
            <person name="Sheng W."/>
            <person name="Hou X."/>
            <person name="Wei L."/>
        </authorList>
    </citation>
    <scope>NUCLEOTIDE SEQUENCE</scope>
    <source>
        <strain evidence="4">3651</strain>
        <tissue evidence="4">Leaf</tissue>
    </source>
</reference>
<dbReference type="PANTHER" id="PTHR31623:SF110">
    <property type="entry name" value="VINORINE SYNTHASE-LIKE"/>
    <property type="match status" value="1"/>
</dbReference>
<dbReference type="Pfam" id="PF02458">
    <property type="entry name" value="Transferase"/>
    <property type="match status" value="1"/>
</dbReference>
<dbReference type="GO" id="GO:0016746">
    <property type="term" value="F:acyltransferase activity"/>
    <property type="evidence" value="ECO:0007669"/>
    <property type="project" value="UniProtKB-KW"/>
</dbReference>
<evidence type="ECO:0000256" key="1">
    <source>
        <dbReference type="ARBA" id="ARBA00009861"/>
    </source>
</evidence>
<evidence type="ECO:0000256" key="3">
    <source>
        <dbReference type="ARBA" id="ARBA00023315"/>
    </source>
</evidence>
<dbReference type="InterPro" id="IPR023213">
    <property type="entry name" value="CAT-like_dom_sf"/>
</dbReference>
<reference evidence="4" key="2">
    <citation type="journal article" date="2024" name="Plant">
        <title>Genomic evolution and insights into agronomic trait innovations of Sesamum species.</title>
        <authorList>
            <person name="Miao H."/>
            <person name="Wang L."/>
            <person name="Qu L."/>
            <person name="Liu H."/>
            <person name="Sun Y."/>
            <person name="Le M."/>
            <person name="Wang Q."/>
            <person name="Wei S."/>
            <person name="Zheng Y."/>
            <person name="Lin W."/>
            <person name="Duan Y."/>
            <person name="Cao H."/>
            <person name="Xiong S."/>
            <person name="Wang X."/>
            <person name="Wei L."/>
            <person name="Li C."/>
            <person name="Ma Q."/>
            <person name="Ju M."/>
            <person name="Zhao R."/>
            <person name="Li G."/>
            <person name="Mu C."/>
            <person name="Tian Q."/>
            <person name="Mei H."/>
            <person name="Zhang T."/>
            <person name="Gao T."/>
            <person name="Zhang H."/>
        </authorList>
    </citation>
    <scope>NUCLEOTIDE SEQUENCE</scope>
    <source>
        <strain evidence="4">3651</strain>
    </source>
</reference>
<gene>
    <name evidence="4" type="ORF">Salat_2841800</name>
</gene>
<keyword evidence="2" id="KW-0808">Transferase</keyword>
<dbReference type="AlphaFoldDB" id="A0AAE2C9S9"/>
<dbReference type="EMBL" id="JACGWO010000012">
    <property type="protein sequence ID" value="KAK4414288.1"/>
    <property type="molecule type" value="Genomic_DNA"/>
</dbReference>
<organism evidence="4 5">
    <name type="scientific">Sesamum alatum</name>
    <dbReference type="NCBI Taxonomy" id="300844"/>
    <lineage>
        <taxon>Eukaryota</taxon>
        <taxon>Viridiplantae</taxon>
        <taxon>Streptophyta</taxon>
        <taxon>Embryophyta</taxon>
        <taxon>Tracheophyta</taxon>
        <taxon>Spermatophyta</taxon>
        <taxon>Magnoliopsida</taxon>
        <taxon>eudicotyledons</taxon>
        <taxon>Gunneridae</taxon>
        <taxon>Pentapetalae</taxon>
        <taxon>asterids</taxon>
        <taxon>lamiids</taxon>
        <taxon>Lamiales</taxon>
        <taxon>Pedaliaceae</taxon>
        <taxon>Sesamum</taxon>
    </lineage>
</organism>
<dbReference type="PANTHER" id="PTHR31623">
    <property type="entry name" value="F21J9.9"/>
    <property type="match status" value="1"/>
</dbReference>
<comment type="similarity">
    <text evidence="1">Belongs to the plant acyltransferase family.</text>
</comment>
<accession>A0AAE2C9S9</accession>
<sequence length="448" mass="50392">MECDGSVQVISKELIKPSSSTPHHLRNIKLSLLDQLSPPIYIPFIFFYEADELRGLTSSTDRSQLCRNLKQSLSNTLTLFYPIAGKIDLEKFTVYCDDTGIEFIEARSNAHLHDVIQELELDRLQKYLPVGVLEGIHIGEAGTLLMVQINFFECGGVAIGVCMSHLVADGSSLFDFMNAWAATCRGETPKSVPEFGVMARYFPARDLSDLNISPSILMGDDKLVTKRFVFDKEKLAALKQAATGSDFVKDPTRVEAVSAFILKYFIENNFLDAKKTLFAAHMVNIRPRASTSFENAFGMGCFYGAVELGQHGYSLPVPKLHELASNVRRAIRTIDDEYIRETEREDRYLSDLGKLFMLQEGEADAFVFSSLCRYPMYEVEFGWGKPARVWTTPLLMKHLVILMSTRDGDGIEAWINLLPDQAQSLEHQIKLIGTATNYPRIKILRSSI</sequence>
<protein>
    <submittedName>
        <fullName evidence="4">Stemmadenine O-acetyltransferase</fullName>
    </submittedName>
</protein>
<keyword evidence="3" id="KW-0012">Acyltransferase</keyword>
<proteinExistence type="inferred from homology"/>
<keyword evidence="5" id="KW-1185">Reference proteome</keyword>
<name>A0AAE2C9S9_9LAMI</name>
<evidence type="ECO:0000313" key="4">
    <source>
        <dbReference type="EMBL" id="KAK4414288.1"/>
    </source>
</evidence>
<dbReference type="Proteomes" id="UP001293254">
    <property type="component" value="Unassembled WGS sequence"/>
</dbReference>
<dbReference type="Gene3D" id="3.30.559.10">
    <property type="entry name" value="Chloramphenicol acetyltransferase-like domain"/>
    <property type="match status" value="2"/>
</dbReference>
<evidence type="ECO:0000313" key="5">
    <source>
        <dbReference type="Proteomes" id="UP001293254"/>
    </source>
</evidence>
<comment type="caution">
    <text evidence="4">The sequence shown here is derived from an EMBL/GenBank/DDBJ whole genome shotgun (WGS) entry which is preliminary data.</text>
</comment>
<evidence type="ECO:0000256" key="2">
    <source>
        <dbReference type="ARBA" id="ARBA00022679"/>
    </source>
</evidence>